<dbReference type="RefSeq" id="WP_381808889.1">
    <property type="nucleotide sequence ID" value="NZ_JBHYTS010000053.1"/>
</dbReference>
<name>A0ABW6HC17_9ACTN</name>
<proteinExistence type="predicted"/>
<comment type="caution">
    <text evidence="2">The sequence shown here is derived from an EMBL/GenBank/DDBJ whole genome shotgun (WGS) entry which is preliminary data.</text>
</comment>
<accession>A0ABW6HC17</accession>
<dbReference type="InterPro" id="IPR003779">
    <property type="entry name" value="CMD-like"/>
</dbReference>
<dbReference type="Proteomes" id="UP001599756">
    <property type="component" value="Unassembled WGS sequence"/>
</dbReference>
<dbReference type="Gene3D" id="1.20.1290.10">
    <property type="entry name" value="AhpD-like"/>
    <property type="match status" value="1"/>
</dbReference>
<dbReference type="InterPro" id="IPR029032">
    <property type="entry name" value="AhpD-like"/>
</dbReference>
<protein>
    <submittedName>
        <fullName evidence="2">Carboxymuconolactone decarboxylase family protein</fullName>
    </submittedName>
</protein>
<dbReference type="PANTHER" id="PTHR34846">
    <property type="entry name" value="4-CARBOXYMUCONOLACTONE DECARBOXYLASE FAMILY PROTEIN (AFU_ORTHOLOGUE AFUA_6G11590)"/>
    <property type="match status" value="1"/>
</dbReference>
<evidence type="ECO:0000259" key="1">
    <source>
        <dbReference type="Pfam" id="PF02627"/>
    </source>
</evidence>
<sequence>MRVDYRKLFPHGVQALARLEQAVHESPLDGSLLELVRIRASQINGCAYCLAMHHRDARARGEHQTRLDIVAAWREADAGLFTPREQAALRWCEALTELPRTGAGEADYAAVESVFSPEEIAALTFAIVAINGWNRLAVGLRAPVTGLDGLDLPPNTSASGPS</sequence>
<keyword evidence="3" id="KW-1185">Reference proteome</keyword>
<dbReference type="InterPro" id="IPR004675">
    <property type="entry name" value="AhpD_core"/>
</dbReference>
<feature type="domain" description="Carboxymuconolactone decarboxylase-like" evidence="1">
    <location>
        <begin position="14"/>
        <end position="93"/>
    </location>
</feature>
<dbReference type="EMBL" id="JBHYTS010000053">
    <property type="protein sequence ID" value="MFE1754169.1"/>
    <property type="molecule type" value="Genomic_DNA"/>
</dbReference>
<gene>
    <name evidence="2" type="ORF">ACFW88_27120</name>
</gene>
<dbReference type="SUPFAM" id="SSF69118">
    <property type="entry name" value="AhpD-like"/>
    <property type="match status" value="1"/>
</dbReference>
<evidence type="ECO:0000313" key="2">
    <source>
        <dbReference type="EMBL" id="MFE1754169.1"/>
    </source>
</evidence>
<reference evidence="2 3" key="1">
    <citation type="submission" date="2024-09" db="EMBL/GenBank/DDBJ databases">
        <title>The Natural Products Discovery Center: Release of the First 8490 Sequenced Strains for Exploring Actinobacteria Biosynthetic Diversity.</title>
        <authorList>
            <person name="Kalkreuter E."/>
            <person name="Kautsar S.A."/>
            <person name="Yang D."/>
            <person name="Bader C.D."/>
            <person name="Teijaro C.N."/>
            <person name="Fluegel L."/>
            <person name="Davis C.M."/>
            <person name="Simpson J.R."/>
            <person name="Lauterbach L."/>
            <person name="Steele A.D."/>
            <person name="Gui C."/>
            <person name="Meng S."/>
            <person name="Li G."/>
            <person name="Viehrig K."/>
            <person name="Ye F."/>
            <person name="Su P."/>
            <person name="Kiefer A.F."/>
            <person name="Nichols A."/>
            <person name="Cepeda A.J."/>
            <person name="Yan W."/>
            <person name="Fan B."/>
            <person name="Jiang Y."/>
            <person name="Adhikari A."/>
            <person name="Zheng C.-J."/>
            <person name="Schuster L."/>
            <person name="Cowan T.M."/>
            <person name="Smanski M.J."/>
            <person name="Chevrette M.G."/>
            <person name="De Carvalho L.P.S."/>
            <person name="Shen B."/>
        </authorList>
    </citation>
    <scope>NUCLEOTIDE SEQUENCE [LARGE SCALE GENOMIC DNA]</scope>
    <source>
        <strain evidence="2 3">NPDC059500</strain>
    </source>
</reference>
<organism evidence="2 3">
    <name type="scientific">Streptomyces anandii</name>
    <dbReference type="NCBI Taxonomy" id="285454"/>
    <lineage>
        <taxon>Bacteria</taxon>
        <taxon>Bacillati</taxon>
        <taxon>Actinomycetota</taxon>
        <taxon>Actinomycetes</taxon>
        <taxon>Kitasatosporales</taxon>
        <taxon>Streptomycetaceae</taxon>
        <taxon>Streptomyces</taxon>
    </lineage>
</organism>
<evidence type="ECO:0000313" key="3">
    <source>
        <dbReference type="Proteomes" id="UP001599756"/>
    </source>
</evidence>
<dbReference type="NCBIfam" id="TIGR00778">
    <property type="entry name" value="ahpD_dom"/>
    <property type="match status" value="1"/>
</dbReference>
<dbReference type="Pfam" id="PF02627">
    <property type="entry name" value="CMD"/>
    <property type="match status" value="1"/>
</dbReference>
<dbReference type="PANTHER" id="PTHR34846:SF10">
    <property type="entry name" value="CYTOPLASMIC PROTEIN"/>
    <property type="match status" value="1"/>
</dbReference>